<dbReference type="GO" id="GO:0005524">
    <property type="term" value="F:ATP binding"/>
    <property type="evidence" value="ECO:0007669"/>
    <property type="project" value="UniProtKB-KW"/>
</dbReference>
<evidence type="ECO:0000259" key="13">
    <source>
        <dbReference type="PROSITE" id="PS50109"/>
    </source>
</evidence>
<dbReference type="PROSITE" id="PS50113">
    <property type="entry name" value="PAC"/>
    <property type="match status" value="5"/>
</dbReference>
<dbReference type="Gene3D" id="3.30.450.20">
    <property type="entry name" value="PAS domain"/>
    <property type="match status" value="9"/>
</dbReference>
<evidence type="ECO:0000313" key="17">
    <source>
        <dbReference type="Proteomes" id="UP000319335"/>
    </source>
</evidence>
<dbReference type="RefSeq" id="WP_154810525.1">
    <property type="nucleotide sequence ID" value="NZ_VIAQ01000019.1"/>
</dbReference>
<evidence type="ECO:0000259" key="15">
    <source>
        <dbReference type="PROSITE" id="PS50113"/>
    </source>
</evidence>
<keyword evidence="6" id="KW-0808">Transferase</keyword>
<sequence>MKDNSRSLKRIQEKIETEYSCLFNNDKAVMLIIDPDSLDIIYANNAASYFYGCSSEDFRQMKITQIDMMSEQKIKVELSKAEKGIQNHFISKQKLQNNEIHDVDICLIPITTEERTLLCLMVNDISKVNECEEVLLEDEANDRDLRYITSKNDQIIKNAISGVVLHKMIFNDDGKPIDCIYLEANPAFEKYTGLKITDVIGKLITEIHPYVKETSLIETYGNVVLTGIPASFETFNPQQNKHYSVNACKIEDDCFAAIIQDITERKEAEAVLRNTVGQLRTLVNTIPDCIWIKDVHGTFLGCNPKFERLVGAKQEDIIGKTDYDFVAKELADFFRQKDIETLEAGKPLVNEESVTYADDGHEEYLETIKSPMYDSNGKLIGVLGIGRDVSERMTAEEKIKEEAIRRRIFFEQLNDGIVVIDQNGKIVEANQKYADMLGYPMNELLQLHIWDWDESFTREKLSEAIRTTDQHGYFKTKHRRKDGSSYDVEVTSTNATICGQNLAYCICRDITEINRTAESLKQAKQQYKHASKLLQEVIESPKDVVIFALDKDYRYITFNKNHQMTMEHIWGSRIEIGVSMLDYIKNPADMEKAKANFDRVLAGEAFTVIEEYGDSSLNRRWYENVYSPLEDDDGNVIGLTLFLTDITESKLAEIELLRKDIQLRTAQSVGNVGSWEIDLTSHIVDASEEARKIYGIEDDKEYTNEYIRNLALPEYHQMLSDSMIDLITKGIRYDVEFKIRRVSDGEIRDIHSAGEYFADRNVVIGMIQDITERKNAEMTLKNSEKQLQTIIDTIPDLLWVKDINGVFITCNHKLEQLLNADIADIIGKTDYDFVDKEVADLFRQKDFETLETGKLTINEEMVTYAADGHQEYLETIKTPMYDSSGKVMGILGIGRDISERKQAEKSILEEHKRLANIIEGTNVGTWEWNIQTGITSFNERWAEIVGYTLNELLPLDIHTWNKLVHPEDKNEMNVLLQKHFTGELEIYDHEVRMRHKNGEWVWIHARGKVIEWDDAGKPLLMYGTHADITEKKRTEARFAEETNRRRILIEQSNDGIVVLNDKGEVIEANQKYADMLGYSMSELLQLHVWDWDNRYSPKRLIEYIKNTDESGVIFEVLQRRKDGSFVDVEVSSNGIILNGQKLVFCVCRDITERKQAELLLLQAKALAEESNQIKSEFIANMSHELRTPLNSVIGFSQILNEKVFGDLNEKQMHYICNIQRSGNHLLELINDILDISKIESGNMEYAPEITDIKEIMDEITVLTEPLVADKHIVLETNSEFDKLEINVDRMKIKQIMFNLLSNAIKFTPKNGKVWFDSKIINGNIQISVSDNGIGIPLEKQKTIFEPFKQASSSTSRTHGGIGLGLAIVKYYVEMHSGQIHVESEPDKGSSFTFTIPIDSGSC</sequence>
<keyword evidence="9" id="KW-0067">ATP-binding</keyword>
<feature type="domain" description="PAC" evidence="15">
    <location>
        <begin position="987"/>
        <end position="1040"/>
    </location>
</feature>
<evidence type="ECO:0000256" key="11">
    <source>
        <dbReference type="ARBA" id="ARBA00023136"/>
    </source>
</evidence>
<feature type="domain" description="PAS" evidence="14">
    <location>
        <begin position="275"/>
        <end position="345"/>
    </location>
</feature>
<dbReference type="InterPro" id="IPR036097">
    <property type="entry name" value="HisK_dim/P_sf"/>
</dbReference>
<keyword evidence="4" id="KW-1003">Cell membrane</keyword>
<dbReference type="EC" id="2.7.13.3" evidence="3"/>
<feature type="domain" description="PAS" evidence="14">
    <location>
        <begin position="1041"/>
        <end position="1084"/>
    </location>
</feature>
<feature type="domain" description="PAS" evidence="14">
    <location>
        <begin position="910"/>
        <end position="983"/>
    </location>
</feature>
<dbReference type="InterPro" id="IPR036890">
    <property type="entry name" value="HATPase_C_sf"/>
</dbReference>
<dbReference type="InterPro" id="IPR035965">
    <property type="entry name" value="PAS-like_dom_sf"/>
</dbReference>
<dbReference type="InterPro" id="IPR013656">
    <property type="entry name" value="PAS_4"/>
</dbReference>
<dbReference type="Pfam" id="PF02518">
    <property type="entry name" value="HATPase_c"/>
    <property type="match status" value="1"/>
</dbReference>
<dbReference type="InterPro" id="IPR001610">
    <property type="entry name" value="PAC"/>
</dbReference>
<dbReference type="PRINTS" id="PR00344">
    <property type="entry name" value="BCTRLSENSOR"/>
</dbReference>
<evidence type="ECO:0000256" key="9">
    <source>
        <dbReference type="ARBA" id="ARBA00022840"/>
    </source>
</evidence>
<dbReference type="GO" id="GO:0000155">
    <property type="term" value="F:phosphorelay sensor kinase activity"/>
    <property type="evidence" value="ECO:0007669"/>
    <property type="project" value="InterPro"/>
</dbReference>
<dbReference type="Gene3D" id="3.30.565.10">
    <property type="entry name" value="Histidine kinase-like ATPase, C-terminal domain"/>
    <property type="match status" value="1"/>
</dbReference>
<dbReference type="SMART" id="SM00388">
    <property type="entry name" value="HisKA"/>
    <property type="match status" value="1"/>
</dbReference>
<gene>
    <name evidence="16" type="ORF">FKV42_11870</name>
</gene>
<dbReference type="InterPro" id="IPR003594">
    <property type="entry name" value="HATPase_dom"/>
</dbReference>
<comment type="catalytic activity">
    <reaction evidence="1">
        <text>ATP + protein L-histidine = ADP + protein N-phospho-L-histidine.</text>
        <dbReference type="EC" id="2.7.13.3"/>
    </reaction>
</comment>
<dbReference type="EMBL" id="VIAQ01000019">
    <property type="protein sequence ID" value="TQD23900.1"/>
    <property type="molecule type" value="Genomic_DNA"/>
</dbReference>
<keyword evidence="11" id="KW-0472">Membrane</keyword>
<dbReference type="InterPro" id="IPR052162">
    <property type="entry name" value="Sensor_kinase/Photoreceptor"/>
</dbReference>
<reference evidence="16 17" key="1">
    <citation type="submission" date="2019-06" db="EMBL/GenBank/DDBJ databases">
        <title>Draft genome sequence of Methanolobus vulcani B1d.</title>
        <authorList>
            <person name="Creighbaum A.J."/>
            <person name="Ticak T."/>
            <person name="Hariraju D."/>
            <person name="Arivett B.A."/>
            <person name="Ferguson D.J.Jr."/>
        </authorList>
    </citation>
    <scope>NUCLEOTIDE SEQUENCE [LARGE SCALE GENOMIC DNA]</scope>
    <source>
        <strain evidence="16 17">B1d</strain>
    </source>
</reference>
<dbReference type="InterPro" id="IPR000700">
    <property type="entry name" value="PAS-assoc_C"/>
</dbReference>
<evidence type="ECO:0000256" key="3">
    <source>
        <dbReference type="ARBA" id="ARBA00012438"/>
    </source>
</evidence>
<name>A0A7Z8P4A9_9EURY</name>
<feature type="domain" description="PAC" evidence="15">
    <location>
        <begin position="349"/>
        <end position="401"/>
    </location>
</feature>
<dbReference type="CDD" id="cd00130">
    <property type="entry name" value="PAS"/>
    <property type="match status" value="5"/>
</dbReference>
<organism evidence="16 17">
    <name type="scientific">Methanolobus vulcani</name>
    <dbReference type="NCBI Taxonomy" id="38026"/>
    <lineage>
        <taxon>Archaea</taxon>
        <taxon>Methanobacteriati</taxon>
        <taxon>Methanobacteriota</taxon>
        <taxon>Stenosarchaea group</taxon>
        <taxon>Methanomicrobia</taxon>
        <taxon>Methanosarcinales</taxon>
        <taxon>Methanosarcinaceae</taxon>
        <taxon>Methanolobus</taxon>
    </lineage>
</organism>
<keyword evidence="17" id="KW-1185">Reference proteome</keyword>
<feature type="domain" description="PAS" evidence="14">
    <location>
        <begin position="783"/>
        <end position="853"/>
    </location>
</feature>
<dbReference type="InterPro" id="IPR000014">
    <property type="entry name" value="PAS"/>
</dbReference>
<dbReference type="CDD" id="cd00082">
    <property type="entry name" value="HisKA"/>
    <property type="match status" value="1"/>
</dbReference>
<proteinExistence type="predicted"/>
<keyword evidence="10" id="KW-0902">Two-component regulatory system</keyword>
<comment type="caution">
    <text evidence="16">The sequence shown here is derived from an EMBL/GenBank/DDBJ whole genome shotgun (WGS) entry which is preliminary data.</text>
</comment>
<dbReference type="PANTHER" id="PTHR43304">
    <property type="entry name" value="PHYTOCHROME-LIKE PROTEIN CPH1"/>
    <property type="match status" value="1"/>
</dbReference>
<dbReference type="SUPFAM" id="SSF55874">
    <property type="entry name" value="ATPase domain of HSP90 chaperone/DNA topoisomerase II/histidine kinase"/>
    <property type="match status" value="1"/>
</dbReference>
<dbReference type="NCBIfam" id="TIGR00229">
    <property type="entry name" value="sensory_box"/>
    <property type="match status" value="7"/>
</dbReference>
<keyword evidence="5" id="KW-0597">Phosphoprotein</keyword>
<feature type="coiled-coil region" evidence="12">
    <location>
        <begin position="510"/>
        <end position="540"/>
    </location>
</feature>
<dbReference type="OrthoDB" id="3369at2157"/>
<keyword evidence="7" id="KW-0547">Nucleotide-binding</keyword>
<evidence type="ECO:0000256" key="7">
    <source>
        <dbReference type="ARBA" id="ARBA00022741"/>
    </source>
</evidence>
<feature type="domain" description="PAC" evidence="15">
    <location>
        <begin position="857"/>
        <end position="909"/>
    </location>
</feature>
<evidence type="ECO:0000256" key="10">
    <source>
        <dbReference type="ARBA" id="ARBA00023012"/>
    </source>
</evidence>
<protein>
    <recommendedName>
        <fullName evidence="3">histidine kinase</fullName>
        <ecNumber evidence="3">2.7.13.3</ecNumber>
    </recommendedName>
</protein>
<dbReference type="SMART" id="SM00086">
    <property type="entry name" value="PAC"/>
    <property type="match status" value="7"/>
</dbReference>
<evidence type="ECO:0000256" key="5">
    <source>
        <dbReference type="ARBA" id="ARBA00022553"/>
    </source>
</evidence>
<dbReference type="Pfam" id="PF13426">
    <property type="entry name" value="PAS_9"/>
    <property type="match status" value="4"/>
</dbReference>
<dbReference type="Pfam" id="PF08448">
    <property type="entry name" value="PAS_4"/>
    <property type="match status" value="3"/>
</dbReference>
<feature type="domain" description="PAS" evidence="14">
    <location>
        <begin position="402"/>
        <end position="445"/>
    </location>
</feature>
<feature type="domain" description="PAC" evidence="15">
    <location>
        <begin position="733"/>
        <end position="782"/>
    </location>
</feature>
<dbReference type="InterPro" id="IPR013655">
    <property type="entry name" value="PAS_fold_3"/>
</dbReference>
<evidence type="ECO:0000256" key="6">
    <source>
        <dbReference type="ARBA" id="ARBA00022679"/>
    </source>
</evidence>
<dbReference type="SUPFAM" id="SSF55785">
    <property type="entry name" value="PYP-like sensor domain (PAS domain)"/>
    <property type="match status" value="9"/>
</dbReference>
<keyword evidence="8" id="KW-0418">Kinase</keyword>
<dbReference type="Proteomes" id="UP000319335">
    <property type="component" value="Unassembled WGS sequence"/>
</dbReference>
<evidence type="ECO:0000256" key="4">
    <source>
        <dbReference type="ARBA" id="ARBA00022475"/>
    </source>
</evidence>
<dbReference type="InterPro" id="IPR004358">
    <property type="entry name" value="Sig_transdc_His_kin-like_C"/>
</dbReference>
<dbReference type="InterPro" id="IPR003661">
    <property type="entry name" value="HisK_dim/P_dom"/>
</dbReference>
<dbReference type="Gene3D" id="2.10.70.100">
    <property type="match status" value="1"/>
</dbReference>
<feature type="domain" description="PAC" evidence="15">
    <location>
        <begin position="602"/>
        <end position="658"/>
    </location>
</feature>
<evidence type="ECO:0000256" key="12">
    <source>
        <dbReference type="SAM" id="Coils"/>
    </source>
</evidence>
<evidence type="ECO:0000256" key="1">
    <source>
        <dbReference type="ARBA" id="ARBA00000085"/>
    </source>
</evidence>
<evidence type="ECO:0000313" key="16">
    <source>
        <dbReference type="EMBL" id="TQD23900.1"/>
    </source>
</evidence>
<comment type="subcellular location">
    <subcellularLocation>
        <location evidence="2">Cell membrane</location>
    </subcellularLocation>
</comment>
<dbReference type="PROSITE" id="PS50112">
    <property type="entry name" value="PAS"/>
    <property type="match status" value="5"/>
</dbReference>
<dbReference type="Gene3D" id="1.10.287.130">
    <property type="match status" value="1"/>
</dbReference>
<dbReference type="CDD" id="cd16922">
    <property type="entry name" value="HATPase_EvgS-ArcB-TorS-like"/>
    <property type="match status" value="1"/>
</dbReference>
<evidence type="ECO:0000256" key="2">
    <source>
        <dbReference type="ARBA" id="ARBA00004236"/>
    </source>
</evidence>
<dbReference type="Pfam" id="PF00512">
    <property type="entry name" value="HisKA"/>
    <property type="match status" value="1"/>
</dbReference>
<dbReference type="GO" id="GO:0005886">
    <property type="term" value="C:plasma membrane"/>
    <property type="evidence" value="ECO:0007669"/>
    <property type="project" value="UniProtKB-SubCell"/>
</dbReference>
<dbReference type="FunFam" id="1.10.287.130:FF:000038">
    <property type="entry name" value="Sensory transduction histidine kinase"/>
    <property type="match status" value="1"/>
</dbReference>
<dbReference type="FunFam" id="3.30.565.10:FF:000023">
    <property type="entry name" value="PAS domain-containing sensor histidine kinase"/>
    <property type="match status" value="1"/>
</dbReference>
<evidence type="ECO:0000256" key="8">
    <source>
        <dbReference type="ARBA" id="ARBA00022777"/>
    </source>
</evidence>
<dbReference type="Pfam" id="PF08447">
    <property type="entry name" value="PAS_3"/>
    <property type="match status" value="1"/>
</dbReference>
<feature type="domain" description="Histidine kinase" evidence="13">
    <location>
        <begin position="1180"/>
        <end position="1399"/>
    </location>
</feature>
<dbReference type="SMART" id="SM00387">
    <property type="entry name" value="HATPase_c"/>
    <property type="match status" value="1"/>
</dbReference>
<accession>A0A7Z8P4A9</accession>
<evidence type="ECO:0000259" key="14">
    <source>
        <dbReference type="PROSITE" id="PS50112"/>
    </source>
</evidence>
<dbReference type="InterPro" id="IPR005467">
    <property type="entry name" value="His_kinase_dom"/>
</dbReference>
<dbReference type="SMART" id="SM00091">
    <property type="entry name" value="PAS"/>
    <property type="match status" value="8"/>
</dbReference>
<dbReference type="SUPFAM" id="SSF47384">
    <property type="entry name" value="Homodimeric domain of signal transducing histidine kinase"/>
    <property type="match status" value="1"/>
</dbReference>
<dbReference type="PANTHER" id="PTHR43304:SF1">
    <property type="entry name" value="PAC DOMAIN-CONTAINING PROTEIN"/>
    <property type="match status" value="1"/>
</dbReference>
<keyword evidence="12" id="KW-0175">Coiled coil</keyword>
<dbReference type="PROSITE" id="PS50109">
    <property type="entry name" value="HIS_KIN"/>
    <property type="match status" value="1"/>
</dbReference>